<feature type="compositionally biased region" description="Basic residues" evidence="1">
    <location>
        <begin position="45"/>
        <end position="54"/>
    </location>
</feature>
<evidence type="ECO:0000256" key="1">
    <source>
        <dbReference type="SAM" id="MobiDB-lite"/>
    </source>
</evidence>
<feature type="non-terminal residue" evidence="2">
    <location>
        <position position="1"/>
    </location>
</feature>
<name>A0AAD4BZK4_BOLED</name>
<evidence type="ECO:0000313" key="2">
    <source>
        <dbReference type="EMBL" id="KAF8444051.1"/>
    </source>
</evidence>
<dbReference type="EMBL" id="WHUW01000007">
    <property type="protein sequence ID" value="KAF8444051.1"/>
    <property type="molecule type" value="Genomic_DNA"/>
</dbReference>
<dbReference type="Proteomes" id="UP001194468">
    <property type="component" value="Unassembled WGS sequence"/>
</dbReference>
<evidence type="ECO:0000313" key="3">
    <source>
        <dbReference type="Proteomes" id="UP001194468"/>
    </source>
</evidence>
<keyword evidence="3" id="KW-1185">Reference proteome</keyword>
<feature type="region of interest" description="Disordered" evidence="1">
    <location>
        <begin position="33"/>
        <end position="54"/>
    </location>
</feature>
<dbReference type="AlphaFoldDB" id="A0AAD4BZK4"/>
<protein>
    <submittedName>
        <fullName evidence="2">Uncharacterized protein</fullName>
    </submittedName>
</protein>
<organism evidence="2 3">
    <name type="scientific">Boletus edulis BED1</name>
    <dbReference type="NCBI Taxonomy" id="1328754"/>
    <lineage>
        <taxon>Eukaryota</taxon>
        <taxon>Fungi</taxon>
        <taxon>Dikarya</taxon>
        <taxon>Basidiomycota</taxon>
        <taxon>Agaricomycotina</taxon>
        <taxon>Agaricomycetes</taxon>
        <taxon>Agaricomycetidae</taxon>
        <taxon>Boletales</taxon>
        <taxon>Boletineae</taxon>
        <taxon>Boletaceae</taxon>
        <taxon>Boletoideae</taxon>
        <taxon>Boletus</taxon>
    </lineage>
</organism>
<proteinExistence type="predicted"/>
<reference evidence="2" key="1">
    <citation type="submission" date="2019-10" db="EMBL/GenBank/DDBJ databases">
        <authorList>
            <consortium name="DOE Joint Genome Institute"/>
            <person name="Kuo A."/>
            <person name="Miyauchi S."/>
            <person name="Kiss E."/>
            <person name="Drula E."/>
            <person name="Kohler A."/>
            <person name="Sanchez-Garcia M."/>
            <person name="Andreopoulos B."/>
            <person name="Barry K.W."/>
            <person name="Bonito G."/>
            <person name="Buee M."/>
            <person name="Carver A."/>
            <person name="Chen C."/>
            <person name="Cichocki N."/>
            <person name="Clum A."/>
            <person name="Culley D."/>
            <person name="Crous P.W."/>
            <person name="Fauchery L."/>
            <person name="Girlanda M."/>
            <person name="Hayes R."/>
            <person name="Keri Z."/>
            <person name="LaButti K."/>
            <person name="Lipzen A."/>
            <person name="Lombard V."/>
            <person name="Magnuson J."/>
            <person name="Maillard F."/>
            <person name="Morin E."/>
            <person name="Murat C."/>
            <person name="Nolan M."/>
            <person name="Ohm R."/>
            <person name="Pangilinan J."/>
            <person name="Pereira M."/>
            <person name="Perotto S."/>
            <person name="Peter M."/>
            <person name="Riley R."/>
            <person name="Sitrit Y."/>
            <person name="Stielow B."/>
            <person name="Szollosi G."/>
            <person name="Zifcakova L."/>
            <person name="Stursova M."/>
            <person name="Spatafora J.W."/>
            <person name="Tedersoo L."/>
            <person name="Vaario L.-M."/>
            <person name="Yamada A."/>
            <person name="Yan M."/>
            <person name="Wang P."/>
            <person name="Xu J."/>
            <person name="Bruns T."/>
            <person name="Baldrian P."/>
            <person name="Vilgalys R."/>
            <person name="Henrissat B."/>
            <person name="Grigoriev I.V."/>
            <person name="Hibbett D."/>
            <person name="Nagy L.G."/>
            <person name="Martin F.M."/>
        </authorList>
    </citation>
    <scope>NUCLEOTIDE SEQUENCE</scope>
    <source>
        <strain evidence="2">BED1</strain>
    </source>
</reference>
<accession>A0AAD4BZK4</accession>
<sequence>MSIDILTASATILTHFATALSTYSSLHHTIGDSMKSVQSPTACRCVRRGRREEA</sequence>
<gene>
    <name evidence="2" type="ORF">L210DRAFT_3533622</name>
</gene>
<reference evidence="2" key="2">
    <citation type="journal article" date="2020" name="Nat. Commun.">
        <title>Large-scale genome sequencing of mycorrhizal fungi provides insights into the early evolution of symbiotic traits.</title>
        <authorList>
            <person name="Miyauchi S."/>
            <person name="Kiss E."/>
            <person name="Kuo A."/>
            <person name="Drula E."/>
            <person name="Kohler A."/>
            <person name="Sanchez-Garcia M."/>
            <person name="Morin E."/>
            <person name="Andreopoulos B."/>
            <person name="Barry K.W."/>
            <person name="Bonito G."/>
            <person name="Buee M."/>
            <person name="Carver A."/>
            <person name="Chen C."/>
            <person name="Cichocki N."/>
            <person name="Clum A."/>
            <person name="Culley D."/>
            <person name="Crous P.W."/>
            <person name="Fauchery L."/>
            <person name="Girlanda M."/>
            <person name="Hayes R.D."/>
            <person name="Keri Z."/>
            <person name="LaButti K."/>
            <person name="Lipzen A."/>
            <person name="Lombard V."/>
            <person name="Magnuson J."/>
            <person name="Maillard F."/>
            <person name="Murat C."/>
            <person name="Nolan M."/>
            <person name="Ohm R.A."/>
            <person name="Pangilinan J."/>
            <person name="Pereira M.F."/>
            <person name="Perotto S."/>
            <person name="Peter M."/>
            <person name="Pfister S."/>
            <person name="Riley R."/>
            <person name="Sitrit Y."/>
            <person name="Stielow J.B."/>
            <person name="Szollosi G."/>
            <person name="Zifcakova L."/>
            <person name="Stursova M."/>
            <person name="Spatafora J.W."/>
            <person name="Tedersoo L."/>
            <person name="Vaario L.M."/>
            <person name="Yamada A."/>
            <person name="Yan M."/>
            <person name="Wang P."/>
            <person name="Xu J."/>
            <person name="Bruns T."/>
            <person name="Baldrian P."/>
            <person name="Vilgalys R."/>
            <person name="Dunand C."/>
            <person name="Henrissat B."/>
            <person name="Grigoriev I.V."/>
            <person name="Hibbett D."/>
            <person name="Nagy L.G."/>
            <person name="Martin F.M."/>
        </authorList>
    </citation>
    <scope>NUCLEOTIDE SEQUENCE</scope>
    <source>
        <strain evidence="2">BED1</strain>
    </source>
</reference>
<comment type="caution">
    <text evidence="2">The sequence shown here is derived from an EMBL/GenBank/DDBJ whole genome shotgun (WGS) entry which is preliminary data.</text>
</comment>